<evidence type="ECO:0000313" key="2">
    <source>
        <dbReference type="Proteomes" id="UP001180020"/>
    </source>
</evidence>
<proteinExistence type="predicted"/>
<reference evidence="1" key="1">
    <citation type="journal article" date="2023" name="Nat. Commun.">
        <title>Diploid and tetraploid genomes of Acorus and the evolution of monocots.</title>
        <authorList>
            <person name="Ma L."/>
            <person name="Liu K.W."/>
            <person name="Li Z."/>
            <person name="Hsiao Y.Y."/>
            <person name="Qi Y."/>
            <person name="Fu T."/>
            <person name="Tang G.D."/>
            <person name="Zhang D."/>
            <person name="Sun W.H."/>
            <person name="Liu D.K."/>
            <person name="Li Y."/>
            <person name="Chen G.Z."/>
            <person name="Liu X.D."/>
            <person name="Liao X.Y."/>
            <person name="Jiang Y.T."/>
            <person name="Yu X."/>
            <person name="Hao Y."/>
            <person name="Huang J."/>
            <person name="Zhao X.W."/>
            <person name="Ke S."/>
            <person name="Chen Y.Y."/>
            <person name="Wu W.L."/>
            <person name="Hsu J.L."/>
            <person name="Lin Y.F."/>
            <person name="Huang M.D."/>
            <person name="Li C.Y."/>
            <person name="Huang L."/>
            <person name="Wang Z.W."/>
            <person name="Zhao X."/>
            <person name="Zhong W.Y."/>
            <person name="Peng D.H."/>
            <person name="Ahmad S."/>
            <person name="Lan S."/>
            <person name="Zhang J.S."/>
            <person name="Tsai W.C."/>
            <person name="Van de Peer Y."/>
            <person name="Liu Z.J."/>
        </authorList>
    </citation>
    <scope>NUCLEOTIDE SEQUENCE</scope>
    <source>
        <strain evidence="1">CP</strain>
    </source>
</reference>
<dbReference type="AlphaFoldDB" id="A0AAV9DKK0"/>
<comment type="caution">
    <text evidence="1">The sequence shown here is derived from an EMBL/GenBank/DDBJ whole genome shotgun (WGS) entry which is preliminary data.</text>
</comment>
<keyword evidence="2" id="KW-1185">Reference proteome</keyword>
<evidence type="ECO:0000313" key="1">
    <source>
        <dbReference type="EMBL" id="KAK1301648.1"/>
    </source>
</evidence>
<dbReference type="Proteomes" id="UP001180020">
    <property type="component" value="Unassembled WGS sequence"/>
</dbReference>
<name>A0AAV9DKK0_ACOCL</name>
<gene>
    <name evidence="1" type="ORF">QJS10_CPB12g00512</name>
</gene>
<sequence>MEETEWRQRSRELWLKEGDNNTKFVHKVASQRRRSNHIGAIRVDGSPVVDPHIIEQTFVDYFTRAFRKPRHWQPEWRDEDLGRVPDHLWPSLEAPFSLRK</sequence>
<dbReference type="EMBL" id="JAUJYO010000012">
    <property type="protein sequence ID" value="KAK1301648.1"/>
    <property type="molecule type" value="Genomic_DNA"/>
</dbReference>
<organism evidence="1 2">
    <name type="scientific">Acorus calamus</name>
    <name type="common">Sweet flag</name>
    <dbReference type="NCBI Taxonomy" id="4465"/>
    <lineage>
        <taxon>Eukaryota</taxon>
        <taxon>Viridiplantae</taxon>
        <taxon>Streptophyta</taxon>
        <taxon>Embryophyta</taxon>
        <taxon>Tracheophyta</taxon>
        <taxon>Spermatophyta</taxon>
        <taxon>Magnoliopsida</taxon>
        <taxon>Liliopsida</taxon>
        <taxon>Acoraceae</taxon>
        <taxon>Acorus</taxon>
    </lineage>
</organism>
<reference evidence="1" key="2">
    <citation type="submission" date="2023-06" db="EMBL/GenBank/DDBJ databases">
        <authorList>
            <person name="Ma L."/>
            <person name="Liu K.-W."/>
            <person name="Li Z."/>
            <person name="Hsiao Y.-Y."/>
            <person name="Qi Y."/>
            <person name="Fu T."/>
            <person name="Tang G."/>
            <person name="Zhang D."/>
            <person name="Sun W.-H."/>
            <person name="Liu D.-K."/>
            <person name="Li Y."/>
            <person name="Chen G.-Z."/>
            <person name="Liu X.-D."/>
            <person name="Liao X.-Y."/>
            <person name="Jiang Y.-T."/>
            <person name="Yu X."/>
            <person name="Hao Y."/>
            <person name="Huang J."/>
            <person name="Zhao X.-W."/>
            <person name="Ke S."/>
            <person name="Chen Y.-Y."/>
            <person name="Wu W.-L."/>
            <person name="Hsu J.-L."/>
            <person name="Lin Y.-F."/>
            <person name="Huang M.-D."/>
            <person name="Li C.-Y."/>
            <person name="Huang L."/>
            <person name="Wang Z.-W."/>
            <person name="Zhao X."/>
            <person name="Zhong W.-Y."/>
            <person name="Peng D.-H."/>
            <person name="Ahmad S."/>
            <person name="Lan S."/>
            <person name="Zhang J.-S."/>
            <person name="Tsai W.-C."/>
            <person name="Van De Peer Y."/>
            <person name="Liu Z.-J."/>
        </authorList>
    </citation>
    <scope>NUCLEOTIDE SEQUENCE</scope>
    <source>
        <strain evidence="1">CP</strain>
        <tissue evidence="1">Leaves</tissue>
    </source>
</reference>
<accession>A0AAV9DKK0</accession>
<protein>
    <submittedName>
        <fullName evidence="1">Uncharacterized protein</fullName>
    </submittedName>
</protein>